<protein>
    <submittedName>
        <fullName evidence="1">PIR protein</fullName>
    </submittedName>
</protein>
<name>A0A1D3JEH7_PLAOA</name>
<dbReference type="VEuPathDB" id="PlasmoDB:PocGH01_00041500"/>
<organism evidence="1 2">
    <name type="scientific">Plasmodium ovale</name>
    <name type="common">malaria parasite P. ovale</name>
    <dbReference type="NCBI Taxonomy" id="36330"/>
    <lineage>
        <taxon>Eukaryota</taxon>
        <taxon>Sar</taxon>
        <taxon>Alveolata</taxon>
        <taxon>Apicomplexa</taxon>
        <taxon>Aconoidasida</taxon>
        <taxon>Haemosporida</taxon>
        <taxon>Plasmodiidae</taxon>
        <taxon>Plasmodium</taxon>
        <taxon>Plasmodium (Plasmodium)</taxon>
    </lineage>
</organism>
<dbReference type="AlphaFoldDB" id="A0A1D3JEH7"/>
<proteinExistence type="predicted"/>
<evidence type="ECO:0000313" key="1">
    <source>
        <dbReference type="EMBL" id="SBT84265.1"/>
    </source>
</evidence>
<dbReference type="InterPro" id="IPR008780">
    <property type="entry name" value="Plasmodium_Vir"/>
</dbReference>
<keyword evidence="2" id="KW-1185">Reference proteome</keyword>
<dbReference type="Pfam" id="PF05795">
    <property type="entry name" value="Plasmodium_Vir"/>
    <property type="match status" value="1"/>
</dbReference>
<reference evidence="1 2" key="1">
    <citation type="submission" date="2016-06" db="EMBL/GenBank/DDBJ databases">
        <authorList>
            <consortium name="Pathogen Informatics"/>
        </authorList>
    </citation>
    <scope>NUCLEOTIDE SEQUENCE [LARGE SCALE GENOMIC DNA]</scope>
    <source>
        <strain evidence="1">PocGH01</strain>
    </source>
</reference>
<evidence type="ECO:0000313" key="2">
    <source>
        <dbReference type="Proteomes" id="UP000242942"/>
    </source>
</evidence>
<dbReference type="VEuPathDB" id="PlasmoDB:POWCR01_000190700"/>
<gene>
    <name evidence="1" type="primary">PocGH01_00041500</name>
    <name evidence="1" type="ORF">POCGH01_00041500</name>
</gene>
<dbReference type="Proteomes" id="UP000242942">
    <property type="component" value="Unassembled WGS sequence"/>
</dbReference>
<accession>A0A1D3JEH7</accession>
<dbReference type="EMBL" id="FLRI01000388">
    <property type="protein sequence ID" value="SBT84265.1"/>
    <property type="molecule type" value="Genomic_DNA"/>
</dbReference>
<sequence>MESPDINVCNLPSDKYYSNFDAVVTTQNLENSCNSYEELLSKYPVIREICLKLSSNLESLKEKEKEKSNDIKKQCTYLKIWMQDKVIKAVQGNKSITYIGFLYKVWNDISDKHKVPNIDECNIDFPTISIDDLQKWKKMKDYDLNYDVLQSAFKNKEKCIEDCIESCEHCEKCMFNCKEAYCTYFSDIFNIFKEFHQICSPGTQNIRCPKFWKDFEKNYLATSDIESQCKEVYKNLGFYKVKVSLGNEGEETYVEQYERTYIFSFFEKLIGYSLSFFGSKIAPKADDMRKMWRNVQGVTNPATLLNPMKPPGGGNKIGLPYMPK</sequence>